<reference evidence="1 2" key="1">
    <citation type="journal article" date="2019" name="Int. J. Syst. Evol. Microbiol.">
        <title>The Global Catalogue of Microorganisms (GCM) 10K type strain sequencing project: providing services to taxonomists for standard genome sequencing and annotation.</title>
        <authorList>
            <consortium name="The Broad Institute Genomics Platform"/>
            <consortium name="The Broad Institute Genome Sequencing Center for Infectious Disease"/>
            <person name="Wu L."/>
            <person name="Ma J."/>
        </authorList>
    </citation>
    <scope>NUCLEOTIDE SEQUENCE [LARGE SCALE GENOMIC DNA]</scope>
    <source>
        <strain evidence="1 2">JCM 15572</strain>
    </source>
</reference>
<protein>
    <recommendedName>
        <fullName evidence="3">T4 beta protein</fullName>
    </recommendedName>
</protein>
<dbReference type="EMBL" id="BAAAPH010000026">
    <property type="protein sequence ID" value="GAA1598521.1"/>
    <property type="molecule type" value="Genomic_DNA"/>
</dbReference>
<name>A0ABN2E725_9ACTN</name>
<evidence type="ECO:0008006" key="3">
    <source>
        <dbReference type="Google" id="ProtNLM"/>
    </source>
</evidence>
<gene>
    <name evidence="1" type="ORF">GCM10009804_63830</name>
</gene>
<organism evidence="1 2">
    <name type="scientific">Kribbella hippodromi</name>
    <dbReference type="NCBI Taxonomy" id="434347"/>
    <lineage>
        <taxon>Bacteria</taxon>
        <taxon>Bacillati</taxon>
        <taxon>Actinomycetota</taxon>
        <taxon>Actinomycetes</taxon>
        <taxon>Propionibacteriales</taxon>
        <taxon>Kribbellaceae</taxon>
        <taxon>Kribbella</taxon>
    </lineage>
</organism>
<proteinExistence type="predicted"/>
<evidence type="ECO:0000313" key="2">
    <source>
        <dbReference type="Proteomes" id="UP001501705"/>
    </source>
</evidence>
<dbReference type="InterPro" id="IPR025683">
    <property type="entry name" value="Protein_beta"/>
</dbReference>
<dbReference type="Proteomes" id="UP001501705">
    <property type="component" value="Unassembled WGS sequence"/>
</dbReference>
<dbReference type="RefSeq" id="WP_344239523.1">
    <property type="nucleotide sequence ID" value="NZ_BAAAPH010000026.1"/>
</dbReference>
<dbReference type="Pfam" id="PF14350">
    <property type="entry name" value="Beta_protein"/>
    <property type="match status" value="1"/>
</dbReference>
<sequence>MENPGDFRTLVALRSKQGELEALNTLPHDLGVQPLLVLEVDEGKTAQRMLTRVENALRRLHSLGRVVIADVNTIHSNEQRFEWLAELADRLEAPAGELPLDPVPLIPVVRPGDQPLLHRLRAFAEEFGHGCALRVPAASSSAAEVAELVDELDVEALDLIVDLSYVPARSEHLTHAAMALLDGLSSRFEFRSTTLLGGSIPQSLSERSVWEQPRHEETAWRTAVESGFSSVRFGDYGVVHPISRPGIRRSNHVSVKYSCSDHWLYVREPIRIVNNEHFVAEAVGVAGQSLLGSGSFAGPEFSWGDRGFATVAAGGTQGYGSKTKVVAFSTSHHLSYLAGLTAA</sequence>
<accession>A0ABN2E725</accession>
<comment type="caution">
    <text evidence="1">The sequence shown here is derived from an EMBL/GenBank/DDBJ whole genome shotgun (WGS) entry which is preliminary data.</text>
</comment>
<evidence type="ECO:0000313" key="1">
    <source>
        <dbReference type="EMBL" id="GAA1598521.1"/>
    </source>
</evidence>
<keyword evidence="2" id="KW-1185">Reference proteome</keyword>